<organism evidence="1 2">
    <name type="scientific">Saprospira grandis (strain Lewin)</name>
    <dbReference type="NCBI Taxonomy" id="984262"/>
    <lineage>
        <taxon>Bacteria</taxon>
        <taxon>Pseudomonadati</taxon>
        <taxon>Bacteroidota</taxon>
        <taxon>Saprospiria</taxon>
        <taxon>Saprospirales</taxon>
        <taxon>Saprospiraceae</taxon>
        <taxon>Saprospira</taxon>
    </lineage>
</organism>
<dbReference type="HOGENOM" id="CLU_3391252_0_0_10"/>
<gene>
    <name evidence="1" type="ordered locus">SGRA_1369</name>
</gene>
<protein>
    <submittedName>
        <fullName evidence="1">Uncharacterized protein</fullName>
    </submittedName>
</protein>
<accession>H6L6G2</accession>
<evidence type="ECO:0000313" key="2">
    <source>
        <dbReference type="Proteomes" id="UP000007519"/>
    </source>
</evidence>
<evidence type="ECO:0000313" key="1">
    <source>
        <dbReference type="EMBL" id="AFC24104.1"/>
    </source>
</evidence>
<name>H6L6G2_SAPGL</name>
<proteinExistence type="predicted"/>
<sequence>MAEKTIKEGPVQYLYSLEKGLYKLKSLVFGLY</sequence>
<keyword evidence="2" id="KW-1185">Reference proteome</keyword>
<dbReference type="AlphaFoldDB" id="H6L6G2"/>
<dbReference type="KEGG" id="sgn:SGRA_1369"/>
<reference evidence="1 2" key="1">
    <citation type="journal article" date="2012" name="Stand. Genomic Sci.">
        <title>Complete genome sequencing and analysis of Saprospira grandis str. Lewin, a predatory marine bacterium.</title>
        <authorList>
            <person name="Saw J.H."/>
            <person name="Yuryev A."/>
            <person name="Kanbe M."/>
            <person name="Hou S."/>
            <person name="Young A.G."/>
            <person name="Aizawa S."/>
            <person name="Alam M."/>
        </authorList>
    </citation>
    <scope>NUCLEOTIDE SEQUENCE [LARGE SCALE GENOMIC DNA]</scope>
    <source>
        <strain evidence="1 2">Lewin</strain>
    </source>
</reference>
<dbReference type="EMBL" id="CP002831">
    <property type="protein sequence ID" value="AFC24104.1"/>
    <property type="molecule type" value="Genomic_DNA"/>
</dbReference>
<dbReference type="Proteomes" id="UP000007519">
    <property type="component" value="Chromosome"/>
</dbReference>